<protein>
    <recommendedName>
        <fullName evidence="3">Alpha/beta hydrolase fold-3 domain-containing protein</fullName>
    </recommendedName>
</protein>
<gene>
    <name evidence="1" type="ORF">K461DRAFT_278646</name>
</gene>
<evidence type="ECO:0000313" key="1">
    <source>
        <dbReference type="EMBL" id="KAF2152419.1"/>
    </source>
</evidence>
<name>A0A9P4J4V6_9PEZI</name>
<organism evidence="1 2">
    <name type="scientific">Myriangium duriaei CBS 260.36</name>
    <dbReference type="NCBI Taxonomy" id="1168546"/>
    <lineage>
        <taxon>Eukaryota</taxon>
        <taxon>Fungi</taxon>
        <taxon>Dikarya</taxon>
        <taxon>Ascomycota</taxon>
        <taxon>Pezizomycotina</taxon>
        <taxon>Dothideomycetes</taxon>
        <taxon>Dothideomycetidae</taxon>
        <taxon>Myriangiales</taxon>
        <taxon>Myriangiaceae</taxon>
        <taxon>Myriangium</taxon>
    </lineage>
</organism>
<dbReference type="EMBL" id="ML996086">
    <property type="protein sequence ID" value="KAF2152419.1"/>
    <property type="molecule type" value="Genomic_DNA"/>
</dbReference>
<keyword evidence="2" id="KW-1185">Reference proteome</keyword>
<sequence length="67" mass="7503">MEYAQKLKEAGSEVVWRHIPDITHGLLQMTAWAEDAVKATKQVAGIIEKYAQERKQRGCGVGEDFKG</sequence>
<evidence type="ECO:0008006" key="3">
    <source>
        <dbReference type="Google" id="ProtNLM"/>
    </source>
</evidence>
<accession>A0A9P4J4V6</accession>
<dbReference type="Proteomes" id="UP000799439">
    <property type="component" value="Unassembled WGS sequence"/>
</dbReference>
<dbReference type="SUPFAM" id="SSF53474">
    <property type="entry name" value="alpha/beta-Hydrolases"/>
    <property type="match status" value="1"/>
</dbReference>
<dbReference type="AlphaFoldDB" id="A0A9P4J4V6"/>
<evidence type="ECO:0000313" key="2">
    <source>
        <dbReference type="Proteomes" id="UP000799439"/>
    </source>
</evidence>
<dbReference type="Gene3D" id="3.40.50.1820">
    <property type="entry name" value="alpha/beta hydrolase"/>
    <property type="match status" value="1"/>
</dbReference>
<reference evidence="1" key="1">
    <citation type="journal article" date="2020" name="Stud. Mycol.">
        <title>101 Dothideomycetes genomes: a test case for predicting lifestyles and emergence of pathogens.</title>
        <authorList>
            <person name="Haridas S."/>
            <person name="Albert R."/>
            <person name="Binder M."/>
            <person name="Bloem J."/>
            <person name="Labutti K."/>
            <person name="Salamov A."/>
            <person name="Andreopoulos B."/>
            <person name="Baker S."/>
            <person name="Barry K."/>
            <person name="Bills G."/>
            <person name="Bluhm B."/>
            <person name="Cannon C."/>
            <person name="Castanera R."/>
            <person name="Culley D."/>
            <person name="Daum C."/>
            <person name="Ezra D."/>
            <person name="Gonzalez J."/>
            <person name="Henrissat B."/>
            <person name="Kuo A."/>
            <person name="Liang C."/>
            <person name="Lipzen A."/>
            <person name="Lutzoni F."/>
            <person name="Magnuson J."/>
            <person name="Mondo S."/>
            <person name="Nolan M."/>
            <person name="Ohm R."/>
            <person name="Pangilinan J."/>
            <person name="Park H.-J."/>
            <person name="Ramirez L."/>
            <person name="Alfaro M."/>
            <person name="Sun H."/>
            <person name="Tritt A."/>
            <person name="Yoshinaga Y."/>
            <person name="Zwiers L.-H."/>
            <person name="Turgeon B."/>
            <person name="Goodwin S."/>
            <person name="Spatafora J."/>
            <person name="Crous P."/>
            <person name="Grigoriev I."/>
        </authorList>
    </citation>
    <scope>NUCLEOTIDE SEQUENCE</scope>
    <source>
        <strain evidence="1">CBS 260.36</strain>
    </source>
</reference>
<proteinExistence type="predicted"/>
<dbReference type="OrthoDB" id="408631at2759"/>
<dbReference type="InterPro" id="IPR029058">
    <property type="entry name" value="AB_hydrolase_fold"/>
</dbReference>
<comment type="caution">
    <text evidence="1">The sequence shown here is derived from an EMBL/GenBank/DDBJ whole genome shotgun (WGS) entry which is preliminary data.</text>
</comment>